<dbReference type="SUPFAM" id="SSF52540">
    <property type="entry name" value="P-loop containing nucleoside triphosphate hydrolases"/>
    <property type="match status" value="1"/>
</dbReference>
<dbReference type="PANTHER" id="PTHR42711:SF18">
    <property type="entry name" value="ABC TRANSPORTER, ATP-BINDING PROTEIN"/>
    <property type="match status" value="1"/>
</dbReference>
<dbReference type="InterPro" id="IPR003439">
    <property type="entry name" value="ABC_transporter-like_ATP-bd"/>
</dbReference>
<keyword evidence="1" id="KW-0813">Transport</keyword>
<gene>
    <name evidence="5" type="ORF">MNBD_ALPHA12-884</name>
</gene>
<evidence type="ECO:0000256" key="2">
    <source>
        <dbReference type="ARBA" id="ARBA00022741"/>
    </source>
</evidence>
<dbReference type="InterPro" id="IPR027417">
    <property type="entry name" value="P-loop_NTPase"/>
</dbReference>
<name>A0A3B0UPM6_9ZZZZ</name>
<evidence type="ECO:0000259" key="4">
    <source>
        <dbReference type="PROSITE" id="PS50893"/>
    </source>
</evidence>
<dbReference type="CDD" id="cd03230">
    <property type="entry name" value="ABC_DR_subfamily_A"/>
    <property type="match status" value="1"/>
</dbReference>
<dbReference type="Pfam" id="PF00005">
    <property type="entry name" value="ABC_tran"/>
    <property type="match status" value="1"/>
</dbReference>
<dbReference type="PROSITE" id="PS00211">
    <property type="entry name" value="ABC_TRANSPORTER_1"/>
    <property type="match status" value="1"/>
</dbReference>
<dbReference type="Gene3D" id="3.40.50.300">
    <property type="entry name" value="P-loop containing nucleotide triphosphate hydrolases"/>
    <property type="match status" value="1"/>
</dbReference>
<accession>A0A3B0UPM6</accession>
<feature type="domain" description="ABC transporter" evidence="4">
    <location>
        <begin position="2"/>
        <end position="230"/>
    </location>
</feature>
<evidence type="ECO:0000313" key="5">
    <source>
        <dbReference type="EMBL" id="VAW22074.1"/>
    </source>
</evidence>
<dbReference type="InterPro" id="IPR003593">
    <property type="entry name" value="AAA+_ATPase"/>
</dbReference>
<dbReference type="InterPro" id="IPR017871">
    <property type="entry name" value="ABC_transporter-like_CS"/>
</dbReference>
<organism evidence="5">
    <name type="scientific">hydrothermal vent metagenome</name>
    <dbReference type="NCBI Taxonomy" id="652676"/>
    <lineage>
        <taxon>unclassified sequences</taxon>
        <taxon>metagenomes</taxon>
        <taxon>ecological metagenomes</taxon>
    </lineage>
</organism>
<sequence>MIKVENLSFAYPKTSAPVLRDLSFSIGNGEIYGLLGPSGSGKSTTQKILMGLLQGFSGEAKIFGQSIRNIDRSFYEKIGVSFELPTLYLRLTALENLKLFAALYQGATKDPMEVLGLVDLTEAANQRVGNFSKGMKMRLNLCRAFLNDPELLFLDEPTTGQDPARARHTRQLILKLKEEGKTIFLTTHNMAEADEICDRVGFLTNGYIPVSGVPDDLKRQYGQPMLEVTTVSANSAKKHLFPMENIGKNAKFLKLLDSSKIRAMHTMEASLDDVFIKVTEAEAKKGD</sequence>
<evidence type="ECO:0000256" key="1">
    <source>
        <dbReference type="ARBA" id="ARBA00022448"/>
    </source>
</evidence>
<keyword evidence="3 5" id="KW-0067">ATP-binding</keyword>
<dbReference type="InterPro" id="IPR050763">
    <property type="entry name" value="ABC_transporter_ATP-binding"/>
</dbReference>
<reference evidence="5" key="1">
    <citation type="submission" date="2018-06" db="EMBL/GenBank/DDBJ databases">
        <authorList>
            <person name="Zhirakovskaya E."/>
        </authorList>
    </citation>
    <scope>NUCLEOTIDE SEQUENCE</scope>
</reference>
<dbReference type="PROSITE" id="PS50893">
    <property type="entry name" value="ABC_TRANSPORTER_2"/>
    <property type="match status" value="1"/>
</dbReference>
<dbReference type="PANTHER" id="PTHR42711">
    <property type="entry name" value="ABC TRANSPORTER ATP-BINDING PROTEIN"/>
    <property type="match status" value="1"/>
</dbReference>
<dbReference type="GO" id="GO:0016887">
    <property type="term" value="F:ATP hydrolysis activity"/>
    <property type="evidence" value="ECO:0007669"/>
    <property type="project" value="InterPro"/>
</dbReference>
<dbReference type="GO" id="GO:0005524">
    <property type="term" value="F:ATP binding"/>
    <property type="evidence" value="ECO:0007669"/>
    <property type="project" value="UniProtKB-KW"/>
</dbReference>
<keyword evidence="2" id="KW-0547">Nucleotide-binding</keyword>
<protein>
    <submittedName>
        <fullName evidence="5">Efflux ABC transporter, ATP-binding protein</fullName>
    </submittedName>
</protein>
<dbReference type="AlphaFoldDB" id="A0A3B0UPM6"/>
<dbReference type="EMBL" id="UOEO01000196">
    <property type="protein sequence ID" value="VAW22074.1"/>
    <property type="molecule type" value="Genomic_DNA"/>
</dbReference>
<evidence type="ECO:0000256" key="3">
    <source>
        <dbReference type="ARBA" id="ARBA00022840"/>
    </source>
</evidence>
<dbReference type="SMART" id="SM00382">
    <property type="entry name" value="AAA"/>
    <property type="match status" value="1"/>
</dbReference>
<proteinExistence type="predicted"/>